<evidence type="ECO:0000313" key="8">
    <source>
        <dbReference type="EMBL" id="PRP80563.1"/>
    </source>
</evidence>
<comment type="caution">
    <text evidence="8">The sequence shown here is derived from an EMBL/GenBank/DDBJ whole genome shotgun (WGS) entry which is preliminary data.</text>
</comment>
<protein>
    <submittedName>
        <fullName evidence="8">Uncharacterized protein</fullName>
    </submittedName>
</protein>
<dbReference type="PROSITE" id="PS50085">
    <property type="entry name" value="RAPGAP"/>
    <property type="match status" value="1"/>
</dbReference>
<dbReference type="PROSITE" id="PS00028">
    <property type="entry name" value="ZINC_FINGER_C2H2_1"/>
    <property type="match status" value="1"/>
</dbReference>
<keyword evidence="2" id="KW-0862">Zinc</keyword>
<evidence type="ECO:0000259" key="7">
    <source>
        <dbReference type="PROSITE" id="PS50966"/>
    </source>
</evidence>
<dbReference type="PANTHER" id="PTHR15711">
    <property type="entry name" value="RAP GTPASE-ACTIVATING PROTEIN"/>
    <property type="match status" value="1"/>
</dbReference>
<feature type="compositionally biased region" description="Polar residues" evidence="3">
    <location>
        <begin position="37"/>
        <end position="46"/>
    </location>
</feature>
<dbReference type="PROSITE" id="PS50966">
    <property type="entry name" value="ZF_SWIM"/>
    <property type="match status" value="1"/>
</dbReference>
<dbReference type="GO" id="GO:0008270">
    <property type="term" value="F:zinc ion binding"/>
    <property type="evidence" value="ECO:0007669"/>
    <property type="project" value="UniProtKB-KW"/>
</dbReference>
<reference evidence="8 9" key="1">
    <citation type="journal article" date="2018" name="Genome Biol. Evol.">
        <title>Multiple Roots of Fruiting Body Formation in Amoebozoa.</title>
        <authorList>
            <person name="Hillmann F."/>
            <person name="Forbes G."/>
            <person name="Novohradska S."/>
            <person name="Ferling I."/>
            <person name="Riege K."/>
            <person name="Groth M."/>
            <person name="Westermann M."/>
            <person name="Marz M."/>
            <person name="Spaller T."/>
            <person name="Winckler T."/>
            <person name="Schaap P."/>
            <person name="Glockner G."/>
        </authorList>
    </citation>
    <scope>NUCLEOTIDE SEQUENCE [LARGE SCALE GENOMIC DNA]</scope>
    <source>
        <strain evidence="8 9">Jena</strain>
    </source>
</reference>
<dbReference type="Pfam" id="PF02145">
    <property type="entry name" value="Rap_GAP"/>
    <property type="match status" value="1"/>
</dbReference>
<dbReference type="InterPro" id="IPR000331">
    <property type="entry name" value="Rap/Ran_GAP_dom"/>
</dbReference>
<feature type="region of interest" description="Disordered" evidence="3">
    <location>
        <begin position="17"/>
        <end position="68"/>
    </location>
</feature>
<dbReference type="InterPro" id="IPR013087">
    <property type="entry name" value="Znf_C2H2_type"/>
</dbReference>
<dbReference type="FunCoup" id="A0A2P6N9D3">
    <property type="interactions" value="90"/>
</dbReference>
<dbReference type="PROSITE" id="PS50089">
    <property type="entry name" value="ZF_RING_2"/>
    <property type="match status" value="1"/>
</dbReference>
<dbReference type="InterPro" id="IPR050989">
    <property type="entry name" value="Rap1_Ran_GAP"/>
</dbReference>
<dbReference type="Gene3D" id="3.40.50.11210">
    <property type="entry name" value="Rap/Ran-GAP"/>
    <property type="match status" value="1"/>
</dbReference>
<keyword evidence="2" id="KW-0863">Zinc-finger</keyword>
<evidence type="ECO:0000259" key="6">
    <source>
        <dbReference type="PROSITE" id="PS50157"/>
    </source>
</evidence>
<dbReference type="GO" id="GO:0005096">
    <property type="term" value="F:GTPase activator activity"/>
    <property type="evidence" value="ECO:0007669"/>
    <property type="project" value="UniProtKB-KW"/>
</dbReference>
<dbReference type="SUPFAM" id="SSF111347">
    <property type="entry name" value="Rap/Ran-GAP"/>
    <property type="match status" value="1"/>
</dbReference>
<feature type="compositionally biased region" description="Basic and acidic residues" evidence="3">
    <location>
        <begin position="646"/>
        <end position="655"/>
    </location>
</feature>
<dbReference type="PANTHER" id="PTHR15711:SF22">
    <property type="entry name" value="RAP-GAP DOMAIN-CONTAINING PROTEIN"/>
    <property type="match status" value="1"/>
</dbReference>
<feature type="domain" description="Rap-GAP" evidence="4">
    <location>
        <begin position="866"/>
        <end position="1084"/>
    </location>
</feature>
<evidence type="ECO:0000256" key="3">
    <source>
        <dbReference type="SAM" id="MobiDB-lite"/>
    </source>
</evidence>
<feature type="region of interest" description="Disordered" evidence="3">
    <location>
        <begin position="611"/>
        <end position="655"/>
    </location>
</feature>
<name>A0A2P6N9D3_9EUKA</name>
<dbReference type="InterPro" id="IPR035974">
    <property type="entry name" value="Rap/Ran-GAP_sf"/>
</dbReference>
<sequence length="1091" mass="123084">MSDEFCCPLCDKRFETDRGLRMHISRSHKPPEEEEANPTTNHSPVTPNGPEKIAENEESSPPPQSENEVADAFDLTSSLYAPAQPQTQIPHIPQKQRLMIDGGIDVLSPGRQKKQKRPARLRHITAPIRDRIESTLAQRMCLLSRRDVAQMDSYFQVFCPSTGFGEVHITIIPTCTCPDFEKGDVCTHLLFVFIRVLKVPKDDNVIAQRGFLDSEITEIFARAPPPPMAPSQRDLDAGDAQQPVLRVAIDQECPICFNYMSPVEDLIWCETSCGCSTHTYCFNVFSNHHQNEGKEVNCPWCHRRWGAMGKGHLIHAGQHEIVEEQGRVAAGQAVLSAPKDTSEDEAVNQGSETTEGVEEVGRDRDKMSLMSPGTCGRLVLLSRTTAPNIRGGASPNEQGRRHAALGLTESVLFFHLEATVPDGSETERFEFSMRFTVDKIKTVLFEKMESLKGLNKRDYILCLNDDNCLERLEVEFLKFPRSHAKIEELILSEQIIPITIASKMMIKQPIGRLGPPSRFARQEPIVNVTLTHHLDVARSSNDLPYVSPPETRTAGDLSIPKVTSPISPGMRRADRPLPILRSPILLATARSISSSSYSPFMSMRNSPVSVTVTSPESPSSGWVRPQINTSNTPLGLLRPPRQDGSPIREHAETIRPKANTEPSIILLPDGSDLSTRKMTNDQNQFIGRRMAHTKGVVDEEEEEVSVYDIKTVHVNGENNRSLRPSINSKTFTKMEIKAQCELSEVTLTPNLETFSIEKSSGTTPDNNASVIFIEGEETNTPYYGINFVSKDHLNVVATHNQFGPVIISAKKYGDDWAGDTRRKFELPKKCKKNLTPKQLLQLLYPNNYNEFYDIKHIKDPKFERELELYERRQLISSYKFGILYCAADQTKEEDMFTNCGGSEDFIEFLELLGEKVQLQGWTKYRAGLDVKTNSTGVYSVYTTFDGKYEIMYHVSTLLPFYPNDIQQLERKRHLGNDIVVIIFKEGEQPYVVDSTIKSEFNHVYCIVQKLRSGDSTTTYKVTFARKEGVPNFGPPLPKESLFEKNDDFRHWLLTKLINAERASYQAAGFKYKIERTKQELLTQLVSSFNPK</sequence>
<dbReference type="Pfam" id="PF04434">
    <property type="entry name" value="SWIM"/>
    <property type="match status" value="1"/>
</dbReference>
<feature type="region of interest" description="Disordered" evidence="3">
    <location>
        <begin position="336"/>
        <end position="360"/>
    </location>
</feature>
<evidence type="ECO:0000259" key="4">
    <source>
        <dbReference type="PROSITE" id="PS50085"/>
    </source>
</evidence>
<dbReference type="AlphaFoldDB" id="A0A2P6N9D3"/>
<dbReference type="Proteomes" id="UP000241769">
    <property type="component" value="Unassembled WGS sequence"/>
</dbReference>
<evidence type="ECO:0000259" key="5">
    <source>
        <dbReference type="PROSITE" id="PS50089"/>
    </source>
</evidence>
<dbReference type="FunFam" id="3.40.50.11210:FF:000001">
    <property type="entry name" value="Ral GTPase-activating protein subunit alpha-1 isoform 1"/>
    <property type="match status" value="1"/>
</dbReference>
<feature type="domain" description="C2H2-type" evidence="6">
    <location>
        <begin position="5"/>
        <end position="33"/>
    </location>
</feature>
<feature type="region of interest" description="Disordered" evidence="3">
    <location>
        <begin position="541"/>
        <end position="574"/>
    </location>
</feature>
<feature type="domain" description="RING-type" evidence="5">
    <location>
        <begin position="253"/>
        <end position="302"/>
    </location>
</feature>
<dbReference type="GO" id="GO:0005737">
    <property type="term" value="C:cytoplasm"/>
    <property type="evidence" value="ECO:0007669"/>
    <property type="project" value="TreeGrafter"/>
</dbReference>
<evidence type="ECO:0000256" key="2">
    <source>
        <dbReference type="PROSITE-ProRule" id="PRU00042"/>
    </source>
</evidence>
<dbReference type="SUPFAM" id="SSF57850">
    <property type="entry name" value="RING/U-box"/>
    <property type="match status" value="1"/>
</dbReference>
<organism evidence="8 9">
    <name type="scientific">Planoprotostelium fungivorum</name>
    <dbReference type="NCBI Taxonomy" id="1890364"/>
    <lineage>
        <taxon>Eukaryota</taxon>
        <taxon>Amoebozoa</taxon>
        <taxon>Evosea</taxon>
        <taxon>Variosea</taxon>
        <taxon>Cavosteliida</taxon>
        <taxon>Cavosteliaceae</taxon>
        <taxon>Planoprotostelium</taxon>
    </lineage>
</organism>
<dbReference type="OrthoDB" id="2122982at2759"/>
<dbReference type="EMBL" id="MDYQ01000145">
    <property type="protein sequence ID" value="PRP80563.1"/>
    <property type="molecule type" value="Genomic_DNA"/>
</dbReference>
<dbReference type="GO" id="GO:0051056">
    <property type="term" value="P:regulation of small GTPase mediated signal transduction"/>
    <property type="evidence" value="ECO:0007669"/>
    <property type="project" value="InterPro"/>
</dbReference>
<dbReference type="InterPro" id="IPR007527">
    <property type="entry name" value="Znf_SWIM"/>
</dbReference>
<keyword evidence="9" id="KW-1185">Reference proteome</keyword>
<feature type="compositionally biased region" description="Low complexity" evidence="3">
    <location>
        <begin position="611"/>
        <end position="620"/>
    </location>
</feature>
<dbReference type="InterPro" id="IPR001841">
    <property type="entry name" value="Znf_RING"/>
</dbReference>
<evidence type="ECO:0000256" key="1">
    <source>
        <dbReference type="ARBA" id="ARBA00022468"/>
    </source>
</evidence>
<dbReference type="PROSITE" id="PS50157">
    <property type="entry name" value="ZINC_FINGER_C2H2_2"/>
    <property type="match status" value="1"/>
</dbReference>
<dbReference type="InParanoid" id="A0A2P6N9D3"/>
<accession>A0A2P6N9D3</accession>
<gene>
    <name evidence="8" type="ORF">PROFUN_11876</name>
</gene>
<keyword evidence="1" id="KW-0343">GTPase activation</keyword>
<proteinExistence type="predicted"/>
<feature type="domain" description="SWIM-type" evidence="7">
    <location>
        <begin position="167"/>
        <end position="197"/>
    </location>
</feature>
<evidence type="ECO:0000313" key="9">
    <source>
        <dbReference type="Proteomes" id="UP000241769"/>
    </source>
</evidence>
<keyword evidence="2" id="KW-0479">Metal-binding</keyword>